<sequence length="443" mass="45332">MPGAWTLALALTAGVVAGPTTPAAEPLCRNGFLLTQDKALLRFDENAHGYAKLAELPKPVNALGYFADLGYAISGGQTVTIDGSGHVNSVGPAVVPGAYAGAVAGSDWLLLDGSTLVDVRLPALTVARRVQLSDQIDLGDWAVNPLDGALYGLAAGPSRLVRVDPATGAVSAAALPTVDGVAFGAVSISAFGVLMALENSSGRIYRIPLTDPSQASFIEAGVQAYHADATACPILWDYGSSENGEAPRNTVTTMGVLSLGGSVGADDGLPAPTIAADATSWRVTVAVRNTTPEPALLAGWLGDARATAEVPSGAESAVLSWPRVSVPRTARSLRLLLRLYAGSPAVVQPTGSASGGEVEEYAVSIRWPQPIPHDPPSPPVQPSPSTVASSLPPSPSQSSSPVALAAVRRPPAPPAPKRKLPLTLTFFAGLLVPAITLAARVRR</sequence>
<gene>
    <name evidence="4" type="ORF">ACFOZ4_10570</name>
</gene>
<comment type="caution">
    <text evidence="4">The sequence shown here is derived from an EMBL/GenBank/DDBJ whole genome shotgun (WGS) entry which is preliminary data.</text>
</comment>
<keyword evidence="2" id="KW-1133">Transmembrane helix</keyword>
<name>A0ABV8LJC3_9ACTN</name>
<feature type="compositionally biased region" description="Pro residues" evidence="1">
    <location>
        <begin position="369"/>
        <end position="382"/>
    </location>
</feature>
<evidence type="ECO:0000313" key="5">
    <source>
        <dbReference type="Proteomes" id="UP001595816"/>
    </source>
</evidence>
<reference evidence="5" key="1">
    <citation type="journal article" date="2019" name="Int. J. Syst. Evol. Microbiol.">
        <title>The Global Catalogue of Microorganisms (GCM) 10K type strain sequencing project: providing services to taxonomists for standard genome sequencing and annotation.</title>
        <authorList>
            <consortium name="The Broad Institute Genomics Platform"/>
            <consortium name="The Broad Institute Genome Sequencing Center for Infectious Disease"/>
            <person name="Wu L."/>
            <person name="Ma J."/>
        </authorList>
    </citation>
    <scope>NUCLEOTIDE SEQUENCE [LARGE SCALE GENOMIC DNA]</scope>
    <source>
        <strain evidence="5">CGMCC 4.7289</strain>
    </source>
</reference>
<dbReference type="Proteomes" id="UP001595816">
    <property type="component" value="Unassembled WGS sequence"/>
</dbReference>
<feature type="compositionally biased region" description="Low complexity" evidence="1">
    <location>
        <begin position="383"/>
        <end position="409"/>
    </location>
</feature>
<feature type="domain" description="DUF6923" evidence="3">
    <location>
        <begin position="61"/>
        <end position="233"/>
    </location>
</feature>
<accession>A0ABV8LJC3</accession>
<evidence type="ECO:0000313" key="4">
    <source>
        <dbReference type="EMBL" id="MFC4131047.1"/>
    </source>
</evidence>
<feature type="region of interest" description="Disordered" evidence="1">
    <location>
        <begin position="367"/>
        <end position="418"/>
    </location>
</feature>
<protein>
    <submittedName>
        <fullName evidence="4">DUF6923 family protein</fullName>
    </submittedName>
</protein>
<evidence type="ECO:0000259" key="3">
    <source>
        <dbReference type="Pfam" id="PF21959"/>
    </source>
</evidence>
<dbReference type="RefSeq" id="WP_253756668.1">
    <property type="nucleotide sequence ID" value="NZ_JAMZDZ010000001.1"/>
</dbReference>
<keyword evidence="2" id="KW-0812">Transmembrane</keyword>
<evidence type="ECO:0000256" key="2">
    <source>
        <dbReference type="SAM" id="Phobius"/>
    </source>
</evidence>
<evidence type="ECO:0000256" key="1">
    <source>
        <dbReference type="SAM" id="MobiDB-lite"/>
    </source>
</evidence>
<organism evidence="4 5">
    <name type="scientific">Hamadaea flava</name>
    <dbReference type="NCBI Taxonomy" id="1742688"/>
    <lineage>
        <taxon>Bacteria</taxon>
        <taxon>Bacillati</taxon>
        <taxon>Actinomycetota</taxon>
        <taxon>Actinomycetes</taxon>
        <taxon>Micromonosporales</taxon>
        <taxon>Micromonosporaceae</taxon>
        <taxon>Hamadaea</taxon>
    </lineage>
</organism>
<keyword evidence="2" id="KW-0472">Membrane</keyword>
<dbReference type="InterPro" id="IPR054215">
    <property type="entry name" value="DUF6923"/>
</dbReference>
<dbReference type="EMBL" id="JBHSAY010000005">
    <property type="protein sequence ID" value="MFC4131047.1"/>
    <property type="molecule type" value="Genomic_DNA"/>
</dbReference>
<keyword evidence="5" id="KW-1185">Reference proteome</keyword>
<feature type="transmembrane region" description="Helical" evidence="2">
    <location>
        <begin position="420"/>
        <end position="439"/>
    </location>
</feature>
<dbReference type="Pfam" id="PF21959">
    <property type="entry name" value="DUF6923"/>
    <property type="match status" value="1"/>
</dbReference>
<proteinExistence type="predicted"/>